<evidence type="ECO:0000313" key="3">
    <source>
        <dbReference type="Proteomes" id="UP000887159"/>
    </source>
</evidence>
<feature type="region of interest" description="Disordered" evidence="1">
    <location>
        <begin position="63"/>
        <end position="85"/>
    </location>
</feature>
<reference evidence="2" key="1">
    <citation type="submission" date="2020-08" db="EMBL/GenBank/DDBJ databases">
        <title>Multicomponent nature underlies the extraordinary mechanical properties of spider dragline silk.</title>
        <authorList>
            <person name="Kono N."/>
            <person name="Nakamura H."/>
            <person name="Mori M."/>
            <person name="Yoshida Y."/>
            <person name="Ohtoshi R."/>
            <person name="Malay A.D."/>
            <person name="Moran D.A.P."/>
            <person name="Tomita M."/>
            <person name="Numata K."/>
            <person name="Arakawa K."/>
        </authorList>
    </citation>
    <scope>NUCLEOTIDE SEQUENCE</scope>
</reference>
<sequence length="85" mass="9379">MQPLALHKVKTSIILYPDRVVSNMVQARNYMNSCGRDETKSLTPSLSSSSELKRFHFRGVSGVQTHGNSEATNPVCRTDSQATPI</sequence>
<evidence type="ECO:0000313" key="2">
    <source>
        <dbReference type="EMBL" id="GFY02818.1"/>
    </source>
</evidence>
<organism evidence="2 3">
    <name type="scientific">Trichonephila clavipes</name>
    <name type="common">Golden silk orbweaver</name>
    <name type="synonym">Nephila clavipes</name>
    <dbReference type="NCBI Taxonomy" id="2585209"/>
    <lineage>
        <taxon>Eukaryota</taxon>
        <taxon>Metazoa</taxon>
        <taxon>Ecdysozoa</taxon>
        <taxon>Arthropoda</taxon>
        <taxon>Chelicerata</taxon>
        <taxon>Arachnida</taxon>
        <taxon>Araneae</taxon>
        <taxon>Araneomorphae</taxon>
        <taxon>Entelegynae</taxon>
        <taxon>Araneoidea</taxon>
        <taxon>Nephilidae</taxon>
        <taxon>Trichonephila</taxon>
    </lineage>
</organism>
<accession>A0A8X6S112</accession>
<comment type="caution">
    <text evidence="2">The sequence shown here is derived from an EMBL/GenBank/DDBJ whole genome shotgun (WGS) entry which is preliminary data.</text>
</comment>
<name>A0A8X6S112_TRICX</name>
<evidence type="ECO:0000256" key="1">
    <source>
        <dbReference type="SAM" id="MobiDB-lite"/>
    </source>
</evidence>
<keyword evidence="3" id="KW-1185">Reference proteome</keyword>
<dbReference type="Proteomes" id="UP000887159">
    <property type="component" value="Unassembled WGS sequence"/>
</dbReference>
<dbReference type="AlphaFoldDB" id="A0A8X6S112"/>
<proteinExistence type="predicted"/>
<gene>
    <name evidence="2" type="ORF">TNCV_3506981</name>
</gene>
<feature type="compositionally biased region" description="Polar residues" evidence="1">
    <location>
        <begin position="63"/>
        <end position="72"/>
    </location>
</feature>
<dbReference type="EMBL" id="BMAU01021233">
    <property type="protein sequence ID" value="GFY02818.1"/>
    <property type="molecule type" value="Genomic_DNA"/>
</dbReference>
<protein>
    <submittedName>
        <fullName evidence="2">Uncharacterized protein</fullName>
    </submittedName>
</protein>